<feature type="region of interest" description="Disordered" evidence="1">
    <location>
        <begin position="382"/>
        <end position="498"/>
    </location>
</feature>
<feature type="transmembrane region" description="Helical" evidence="2">
    <location>
        <begin position="12"/>
        <end position="32"/>
    </location>
</feature>
<feature type="compositionally biased region" description="Pro residues" evidence="1">
    <location>
        <begin position="382"/>
        <end position="396"/>
    </location>
</feature>
<evidence type="ECO:0000313" key="3">
    <source>
        <dbReference type="EMBL" id="GFS02072.1"/>
    </source>
</evidence>
<feature type="compositionally biased region" description="Basic and acidic residues" evidence="1">
    <location>
        <begin position="321"/>
        <end position="339"/>
    </location>
</feature>
<dbReference type="Proteomes" id="UP000762676">
    <property type="component" value="Unassembled WGS sequence"/>
</dbReference>
<organism evidence="3 4">
    <name type="scientific">Elysia marginata</name>
    <dbReference type="NCBI Taxonomy" id="1093978"/>
    <lineage>
        <taxon>Eukaryota</taxon>
        <taxon>Metazoa</taxon>
        <taxon>Spiralia</taxon>
        <taxon>Lophotrochozoa</taxon>
        <taxon>Mollusca</taxon>
        <taxon>Gastropoda</taxon>
        <taxon>Heterobranchia</taxon>
        <taxon>Euthyneura</taxon>
        <taxon>Panpulmonata</taxon>
        <taxon>Sacoglossa</taxon>
        <taxon>Placobranchoidea</taxon>
        <taxon>Plakobranchidae</taxon>
        <taxon>Elysia</taxon>
    </lineage>
</organism>
<dbReference type="EMBL" id="BMAT01002221">
    <property type="protein sequence ID" value="GFS02072.1"/>
    <property type="molecule type" value="Genomic_DNA"/>
</dbReference>
<feature type="compositionally biased region" description="Low complexity" evidence="1">
    <location>
        <begin position="397"/>
        <end position="406"/>
    </location>
</feature>
<accession>A0AAV4HVW4</accession>
<feature type="compositionally biased region" description="Low complexity" evidence="1">
    <location>
        <begin position="455"/>
        <end position="485"/>
    </location>
</feature>
<feature type="compositionally biased region" description="Low complexity" evidence="1">
    <location>
        <begin position="65"/>
        <end position="86"/>
    </location>
</feature>
<name>A0AAV4HVW4_9GAST</name>
<feature type="compositionally biased region" description="Low complexity" evidence="1">
    <location>
        <begin position="413"/>
        <end position="426"/>
    </location>
</feature>
<feature type="region of interest" description="Disordered" evidence="1">
    <location>
        <begin position="65"/>
        <end position="95"/>
    </location>
</feature>
<feature type="transmembrane region" description="Helical" evidence="2">
    <location>
        <begin position="110"/>
        <end position="130"/>
    </location>
</feature>
<evidence type="ECO:0000256" key="1">
    <source>
        <dbReference type="SAM" id="MobiDB-lite"/>
    </source>
</evidence>
<dbReference type="Gene3D" id="1.20.140.150">
    <property type="match status" value="1"/>
</dbReference>
<evidence type="ECO:0000256" key="2">
    <source>
        <dbReference type="SAM" id="Phobius"/>
    </source>
</evidence>
<keyword evidence="2" id="KW-1133">Transmembrane helix</keyword>
<protein>
    <submittedName>
        <fullName evidence="3">Uncharacterized protein</fullName>
    </submittedName>
</protein>
<feature type="transmembrane region" description="Helical" evidence="2">
    <location>
        <begin position="150"/>
        <end position="169"/>
    </location>
</feature>
<feature type="compositionally biased region" description="Polar residues" evidence="1">
    <location>
        <begin position="444"/>
        <end position="454"/>
    </location>
</feature>
<keyword evidence="2" id="KW-0812">Transmembrane</keyword>
<comment type="caution">
    <text evidence="3">The sequence shown here is derived from an EMBL/GenBank/DDBJ whole genome shotgun (WGS) entry which is preliminary data.</text>
</comment>
<reference evidence="3 4" key="1">
    <citation type="journal article" date="2021" name="Elife">
        <title>Chloroplast acquisition without the gene transfer in kleptoplastic sea slugs, Plakobranchus ocellatus.</title>
        <authorList>
            <person name="Maeda T."/>
            <person name="Takahashi S."/>
            <person name="Yoshida T."/>
            <person name="Shimamura S."/>
            <person name="Takaki Y."/>
            <person name="Nagai Y."/>
            <person name="Toyoda A."/>
            <person name="Suzuki Y."/>
            <person name="Arimoto A."/>
            <person name="Ishii H."/>
            <person name="Satoh N."/>
            <person name="Nishiyama T."/>
            <person name="Hasebe M."/>
            <person name="Maruyama T."/>
            <person name="Minagawa J."/>
            <person name="Obokata J."/>
            <person name="Shigenobu S."/>
        </authorList>
    </citation>
    <scope>NUCLEOTIDE SEQUENCE [LARGE SCALE GENOMIC DNA]</scope>
</reference>
<proteinExistence type="predicted"/>
<feature type="transmembrane region" description="Helical" evidence="2">
    <location>
        <begin position="200"/>
        <end position="222"/>
    </location>
</feature>
<gene>
    <name evidence="3" type="ORF">ElyMa_001113800</name>
</gene>
<dbReference type="AlphaFoldDB" id="A0AAV4HVW4"/>
<keyword evidence="4" id="KW-1185">Reference proteome</keyword>
<feature type="region of interest" description="Disordered" evidence="1">
    <location>
        <begin position="310"/>
        <end position="369"/>
    </location>
</feature>
<keyword evidence="2" id="KW-0472">Membrane</keyword>
<sequence>MASCELLRMIGIVAHFVCVILFLVAMGTVHWADVKHFSGEAGLWQYCNFHKNESISNRSMGVGLTPSSSTGSGFGQSSTPSTPVPSKSDEDKDEEEEECHSFGVIHIDGYLHIVRLLIILALFCFAYGFCKGTTIRVKIEYDPKFVRQHLGELLSLLGAGLALLALQIYKSSFKSDGVILPHLKGRRGPNGERDKDLLKLGWSTGLLESTMYLLIPVVILMLMPTLSEKCGWCNSIGVGHRRRSRNSSNSDTRFGALRRDFRSDPLGSLMRFVSWNGPSDSHPSASSAVQTSNGVELSISQRRVSSGSLSSEGSIFTISDSRTERGRVDNSEPAPRYEDLAPLPPSAPSLPNDASLMPPPPSYDDVLKGLYATTPPVGLSVIPPPPPPYTDSPPPVVSSALPALSALPPPASPSSSITSLSMPTTSDYHRPNAASAVDAPIAFQESSTIDDTLPSTSQSLSSSSSSISNETSVSNVSRTRSRSVSPASGRRSRSISPP</sequence>
<evidence type="ECO:0000313" key="4">
    <source>
        <dbReference type="Proteomes" id="UP000762676"/>
    </source>
</evidence>